<gene>
    <name evidence="3" type="ORF">Y1Q_0022722</name>
</gene>
<dbReference type="Gene3D" id="2.60.40.10">
    <property type="entry name" value="Immunoglobulins"/>
    <property type="match status" value="1"/>
</dbReference>
<dbReference type="Pfam" id="PF07686">
    <property type="entry name" value="V-set"/>
    <property type="match status" value="1"/>
</dbReference>
<proteinExistence type="predicted"/>
<accession>A0A151N4A7</accession>
<reference evidence="3 4" key="1">
    <citation type="journal article" date="2012" name="Genome Biol.">
        <title>Sequencing three crocodilian genomes to illuminate the evolution of archosaurs and amniotes.</title>
        <authorList>
            <person name="St John J.A."/>
            <person name="Braun E.L."/>
            <person name="Isberg S.R."/>
            <person name="Miles L.G."/>
            <person name="Chong A.Y."/>
            <person name="Gongora J."/>
            <person name="Dalzell P."/>
            <person name="Moran C."/>
            <person name="Bed'hom B."/>
            <person name="Abzhanov A."/>
            <person name="Burgess S.C."/>
            <person name="Cooksey A.M."/>
            <person name="Castoe T.A."/>
            <person name="Crawford N.G."/>
            <person name="Densmore L.D."/>
            <person name="Drew J.C."/>
            <person name="Edwards S.V."/>
            <person name="Faircloth B.C."/>
            <person name="Fujita M.K."/>
            <person name="Greenwold M.J."/>
            <person name="Hoffmann F.G."/>
            <person name="Howard J.M."/>
            <person name="Iguchi T."/>
            <person name="Janes D.E."/>
            <person name="Khan S.Y."/>
            <person name="Kohno S."/>
            <person name="de Koning A.J."/>
            <person name="Lance S.L."/>
            <person name="McCarthy F.M."/>
            <person name="McCormack J.E."/>
            <person name="Merchant M.E."/>
            <person name="Peterson D.G."/>
            <person name="Pollock D.D."/>
            <person name="Pourmand N."/>
            <person name="Raney B.J."/>
            <person name="Roessler K.A."/>
            <person name="Sanford J.R."/>
            <person name="Sawyer R.H."/>
            <person name="Schmidt C.J."/>
            <person name="Triplett E.W."/>
            <person name="Tuberville T.D."/>
            <person name="Venegas-Anaya M."/>
            <person name="Howard J.T."/>
            <person name="Jarvis E.D."/>
            <person name="Guillette L.J.Jr."/>
            <person name="Glenn T.C."/>
            <person name="Green R.E."/>
            <person name="Ray D.A."/>
        </authorList>
    </citation>
    <scope>NUCLEOTIDE SEQUENCE [LARGE SCALE GENOMIC DNA]</scope>
    <source>
        <strain evidence="3">KSC_2009_1</strain>
    </source>
</reference>
<dbReference type="InterPro" id="IPR036179">
    <property type="entry name" value="Ig-like_dom_sf"/>
</dbReference>
<keyword evidence="4" id="KW-1185">Reference proteome</keyword>
<dbReference type="SUPFAM" id="SSF48726">
    <property type="entry name" value="Immunoglobulin"/>
    <property type="match status" value="1"/>
</dbReference>
<dbReference type="PROSITE" id="PS50835">
    <property type="entry name" value="IG_LIKE"/>
    <property type="match status" value="1"/>
</dbReference>
<dbReference type="InterPro" id="IPR050150">
    <property type="entry name" value="IgV_Light_Chain"/>
</dbReference>
<feature type="domain" description="Ig-like" evidence="2">
    <location>
        <begin position="45"/>
        <end position="163"/>
    </location>
</feature>
<evidence type="ECO:0000256" key="1">
    <source>
        <dbReference type="SAM" id="SignalP"/>
    </source>
</evidence>
<dbReference type="InterPro" id="IPR013106">
    <property type="entry name" value="Ig_V-set"/>
</dbReference>
<evidence type="ECO:0000313" key="4">
    <source>
        <dbReference type="Proteomes" id="UP000050525"/>
    </source>
</evidence>
<sequence>MAQLALTLCLLGLFLAGCCAQWGSGYKASDLQLQGPISAVLSPSPLRTMAQATVTLCLLGLFLEGCYAQVTQPPTASVSLGGTVRLSCTLGGSYTVSSNRVLWLQQKPGNAPRFLLYFFTESNKGMGSGVPSRFSGSRSGSDKEGYLTISGAVEEDDADYYCTTWTGSACTVLQGCREVGQEPPTTCASQITRPYARQCTQALEPSAPPALKV</sequence>
<name>A0A151N4A7_ALLMI</name>
<dbReference type="PANTHER" id="PTHR23267">
    <property type="entry name" value="IMMUNOGLOBULIN LIGHT CHAIN"/>
    <property type="match status" value="1"/>
</dbReference>
<dbReference type="InterPro" id="IPR007110">
    <property type="entry name" value="Ig-like_dom"/>
</dbReference>
<dbReference type="AlphaFoldDB" id="A0A151N4A7"/>
<evidence type="ECO:0000313" key="3">
    <source>
        <dbReference type="EMBL" id="KYO31601.1"/>
    </source>
</evidence>
<feature type="signal peptide" evidence="1">
    <location>
        <begin position="1"/>
        <end position="20"/>
    </location>
</feature>
<keyword evidence="1" id="KW-0732">Signal</keyword>
<dbReference type="InterPro" id="IPR013783">
    <property type="entry name" value="Ig-like_fold"/>
</dbReference>
<evidence type="ECO:0000259" key="2">
    <source>
        <dbReference type="PROSITE" id="PS50835"/>
    </source>
</evidence>
<dbReference type="EMBL" id="AKHW03004053">
    <property type="protein sequence ID" value="KYO31601.1"/>
    <property type="molecule type" value="Genomic_DNA"/>
</dbReference>
<dbReference type="SMART" id="SM00406">
    <property type="entry name" value="IGv"/>
    <property type="match status" value="1"/>
</dbReference>
<dbReference type="Proteomes" id="UP000050525">
    <property type="component" value="Unassembled WGS sequence"/>
</dbReference>
<comment type="caution">
    <text evidence="3">The sequence shown here is derived from an EMBL/GenBank/DDBJ whole genome shotgun (WGS) entry which is preliminary data.</text>
</comment>
<dbReference type="InterPro" id="IPR003599">
    <property type="entry name" value="Ig_sub"/>
</dbReference>
<protein>
    <recommendedName>
        <fullName evidence="2">Ig-like domain-containing protein</fullName>
    </recommendedName>
</protein>
<organism evidence="3 4">
    <name type="scientific">Alligator mississippiensis</name>
    <name type="common">American alligator</name>
    <dbReference type="NCBI Taxonomy" id="8496"/>
    <lineage>
        <taxon>Eukaryota</taxon>
        <taxon>Metazoa</taxon>
        <taxon>Chordata</taxon>
        <taxon>Craniata</taxon>
        <taxon>Vertebrata</taxon>
        <taxon>Euteleostomi</taxon>
        <taxon>Archelosauria</taxon>
        <taxon>Archosauria</taxon>
        <taxon>Crocodylia</taxon>
        <taxon>Alligatoridae</taxon>
        <taxon>Alligatorinae</taxon>
        <taxon>Alligator</taxon>
    </lineage>
</organism>
<dbReference type="SMART" id="SM00409">
    <property type="entry name" value="IG"/>
    <property type="match status" value="1"/>
</dbReference>
<feature type="chain" id="PRO_5007585732" description="Ig-like domain-containing protein" evidence="1">
    <location>
        <begin position="21"/>
        <end position="213"/>
    </location>
</feature>